<protein>
    <recommendedName>
        <fullName evidence="11">Hyaluronan synthase</fullName>
        <ecNumber evidence="4">2.4.1.212</ecNumber>
    </recommendedName>
    <alternativeName>
        <fullName evidence="13">Hyaluronate synthase</fullName>
    </alternativeName>
    <alternativeName>
        <fullName evidence="12">Hyaluronic acid synthase</fullName>
    </alternativeName>
</protein>
<dbReference type="Pfam" id="PF00535">
    <property type="entry name" value="Glycos_transf_2"/>
    <property type="match status" value="1"/>
</dbReference>
<dbReference type="SUPFAM" id="SSF53448">
    <property type="entry name" value="Nucleotide-diphospho-sugar transferases"/>
    <property type="match status" value="1"/>
</dbReference>
<comment type="subcellular location">
    <subcellularLocation>
        <location evidence="1">Cell membrane</location>
    </subcellularLocation>
</comment>
<reference evidence="19" key="1">
    <citation type="journal article" date="2019" name="Int. J. Syst. Evol. Microbiol.">
        <title>The Global Catalogue of Microorganisms (GCM) 10K type strain sequencing project: providing services to taxonomists for standard genome sequencing and annotation.</title>
        <authorList>
            <consortium name="The Broad Institute Genomics Platform"/>
            <consortium name="The Broad Institute Genome Sequencing Center for Infectious Disease"/>
            <person name="Wu L."/>
            <person name="Ma J."/>
        </authorList>
    </citation>
    <scope>NUCLEOTIDE SEQUENCE [LARGE SCALE GENOMIC DNA]</scope>
    <source>
        <strain evidence="19">CGMCC 1.15942</strain>
    </source>
</reference>
<dbReference type="EMBL" id="BMKI01000004">
    <property type="protein sequence ID" value="GGC90840.1"/>
    <property type="molecule type" value="Genomic_DNA"/>
</dbReference>
<evidence type="ECO:0000313" key="18">
    <source>
        <dbReference type="EMBL" id="GGC90840.1"/>
    </source>
</evidence>
<dbReference type="EC" id="2.4.1.212" evidence="4"/>
<keyword evidence="7" id="KW-0808">Transferase</keyword>
<dbReference type="PANTHER" id="PTHR22913">
    <property type="entry name" value="HYALURONAN SYNTHASE"/>
    <property type="match status" value="1"/>
</dbReference>
<evidence type="ECO:0000259" key="17">
    <source>
        <dbReference type="Pfam" id="PF00535"/>
    </source>
</evidence>
<evidence type="ECO:0000256" key="8">
    <source>
        <dbReference type="ARBA" id="ARBA00022903"/>
    </source>
</evidence>
<accession>A0ABQ1P5R6</accession>
<proteinExistence type="inferred from homology"/>
<keyword evidence="19" id="KW-1185">Reference proteome</keyword>
<organism evidence="18 19">
    <name type="scientific">Enterococcus wangshanyuanii</name>
    <dbReference type="NCBI Taxonomy" id="2005703"/>
    <lineage>
        <taxon>Bacteria</taxon>
        <taxon>Bacillati</taxon>
        <taxon>Bacillota</taxon>
        <taxon>Bacilli</taxon>
        <taxon>Lactobacillales</taxon>
        <taxon>Enterococcaceae</taxon>
        <taxon>Enterococcus</taxon>
    </lineage>
</organism>
<evidence type="ECO:0000256" key="15">
    <source>
        <dbReference type="ARBA" id="ARBA00048168"/>
    </source>
</evidence>
<evidence type="ECO:0000256" key="16">
    <source>
        <dbReference type="SAM" id="Phobius"/>
    </source>
</evidence>
<keyword evidence="8" id="KW-0972">Capsule biogenesis/degradation</keyword>
<comment type="similarity">
    <text evidence="3">Belongs to the NodC/HAS family.</text>
</comment>
<dbReference type="InterPro" id="IPR029044">
    <property type="entry name" value="Nucleotide-diphossugar_trans"/>
</dbReference>
<evidence type="ECO:0000256" key="7">
    <source>
        <dbReference type="ARBA" id="ARBA00022679"/>
    </source>
</evidence>
<gene>
    <name evidence="18" type="primary">hasA</name>
    <name evidence="18" type="ORF">GCM10011573_20570</name>
</gene>
<sequence>MEIKKKRREHIILSCITFLFCALLIGLIGFWRTGHISSAFSIYGWFMITYLVIKTGLSMFYRVDTSTPPDLEVTVVIPVYNESKSALLKLLEGLSKQTYPIKEVFIVDDGSQRYILDTVLEEIHHLLPLDFVQKVSVGQLPHNQGKRFAQAYAFERSTGDIFFTMDSDGEIFPSTLYELMRPFKDKNVQAVTGHINARNRKNSLLSYLLDMRYDNAFRVERASQSVTGNILVCSGPISCYRRSVVMDNLDRYLNQTVFGSLAHVGDDRCLTNYANERGKTVYQESAKCITDVPEKISVFLKQQTRWSKSFFRESFLSMKLFRRRPMVFVWSITEILLWIVFLGAISYNIIWHFGNLTLKDWLFFLLLACLSAYARNVHYMFKHPFCYLLAPLYGIFHFFTIHLVRFYALLTLKDNKWGTRANQSDADTNHS</sequence>
<feature type="transmembrane region" description="Helical" evidence="16">
    <location>
        <begin position="356"/>
        <end position="374"/>
    </location>
</feature>
<dbReference type="Proteomes" id="UP000630615">
    <property type="component" value="Unassembled WGS sequence"/>
</dbReference>
<dbReference type="PANTHER" id="PTHR22913:SF12">
    <property type="entry name" value="MANNURONAN SYNTHASE"/>
    <property type="match status" value="1"/>
</dbReference>
<feature type="transmembrane region" description="Helical" evidence="16">
    <location>
        <begin position="12"/>
        <end position="30"/>
    </location>
</feature>
<evidence type="ECO:0000256" key="9">
    <source>
        <dbReference type="ARBA" id="ARBA00023136"/>
    </source>
</evidence>
<name>A0ABQ1P5R6_9ENTE</name>
<feature type="transmembrane region" description="Helical" evidence="16">
    <location>
        <begin position="386"/>
        <end position="408"/>
    </location>
</feature>
<comment type="pathway">
    <text evidence="2">Glycan biosynthesis; hyaluronan biosynthesis.</text>
</comment>
<evidence type="ECO:0000313" key="19">
    <source>
        <dbReference type="Proteomes" id="UP000630615"/>
    </source>
</evidence>
<evidence type="ECO:0000256" key="3">
    <source>
        <dbReference type="ARBA" id="ARBA00006782"/>
    </source>
</evidence>
<evidence type="ECO:0000256" key="14">
    <source>
        <dbReference type="ARBA" id="ARBA00047709"/>
    </source>
</evidence>
<evidence type="ECO:0000256" key="2">
    <source>
        <dbReference type="ARBA" id="ARBA00004698"/>
    </source>
</evidence>
<feature type="transmembrane region" description="Helical" evidence="16">
    <location>
        <begin position="36"/>
        <end position="53"/>
    </location>
</feature>
<keyword evidence="9 16" id="KW-0472">Membrane</keyword>
<dbReference type="CDD" id="cd06423">
    <property type="entry name" value="CESA_like"/>
    <property type="match status" value="1"/>
</dbReference>
<dbReference type="InterPro" id="IPR001173">
    <property type="entry name" value="Glyco_trans_2-like"/>
</dbReference>
<dbReference type="RefSeq" id="WP_088270350.1">
    <property type="nucleotide sequence ID" value="NZ_BMKI01000004.1"/>
</dbReference>
<feature type="domain" description="Glycosyltransferase 2-like" evidence="17">
    <location>
        <begin position="74"/>
        <end position="246"/>
    </location>
</feature>
<evidence type="ECO:0000256" key="11">
    <source>
        <dbReference type="ARBA" id="ARBA00040508"/>
    </source>
</evidence>
<evidence type="ECO:0000256" key="13">
    <source>
        <dbReference type="ARBA" id="ARBA00043237"/>
    </source>
</evidence>
<comment type="function">
    <text evidence="10">Glycosaminoglycan synthesis. The hyaluronic acid capsule is involved in the pathogenicity of group A Streptococci; it may be the major virulence determinant.</text>
</comment>
<evidence type="ECO:0000256" key="6">
    <source>
        <dbReference type="ARBA" id="ARBA00022676"/>
    </source>
</evidence>
<dbReference type="Gene3D" id="3.90.550.10">
    <property type="entry name" value="Spore Coat Polysaccharide Biosynthesis Protein SpsA, Chain A"/>
    <property type="match status" value="1"/>
</dbReference>
<comment type="catalytic activity">
    <reaction evidence="14">
        <text>[hyaluronan](n) + UDP-N-acetyl-alpha-D-glucosamine = N-acetyl-beta-D-glucosaminyl-(1-&gt;4)-[hyaluronan](n) + UDP + H(+)</text>
        <dbReference type="Rhea" id="RHEA:20465"/>
        <dbReference type="Rhea" id="RHEA-COMP:12583"/>
        <dbReference type="Rhea" id="RHEA-COMP:12585"/>
        <dbReference type="ChEBI" id="CHEBI:15378"/>
        <dbReference type="ChEBI" id="CHEBI:57705"/>
        <dbReference type="ChEBI" id="CHEBI:58223"/>
        <dbReference type="ChEBI" id="CHEBI:132153"/>
        <dbReference type="ChEBI" id="CHEBI:132154"/>
        <dbReference type="EC" id="2.4.1.212"/>
    </reaction>
</comment>
<keyword evidence="5" id="KW-1003">Cell membrane</keyword>
<evidence type="ECO:0000256" key="5">
    <source>
        <dbReference type="ARBA" id="ARBA00022475"/>
    </source>
</evidence>
<comment type="catalytic activity">
    <reaction evidence="15">
        <text>N-acetyl-beta-D-glucosaminyl-(1-&gt;4)-[hyaluronan](n) + UDP-alpha-D-glucuronate = [hyaluronan](n+1) + UDP + H(+)</text>
        <dbReference type="Rhea" id="RHEA:12528"/>
        <dbReference type="Rhea" id="RHEA-COMP:12585"/>
        <dbReference type="Rhea" id="RHEA-COMP:12587"/>
        <dbReference type="ChEBI" id="CHEBI:15378"/>
        <dbReference type="ChEBI" id="CHEBI:58052"/>
        <dbReference type="ChEBI" id="CHEBI:58223"/>
        <dbReference type="ChEBI" id="CHEBI:132153"/>
        <dbReference type="ChEBI" id="CHEBI:132154"/>
        <dbReference type="EC" id="2.4.1.212"/>
    </reaction>
</comment>
<keyword evidence="16" id="KW-1133">Transmembrane helix</keyword>
<evidence type="ECO:0000256" key="10">
    <source>
        <dbReference type="ARBA" id="ARBA00037408"/>
    </source>
</evidence>
<evidence type="ECO:0000256" key="1">
    <source>
        <dbReference type="ARBA" id="ARBA00004236"/>
    </source>
</evidence>
<evidence type="ECO:0000256" key="12">
    <source>
        <dbReference type="ARBA" id="ARBA00042148"/>
    </source>
</evidence>
<keyword evidence="6" id="KW-0328">Glycosyltransferase</keyword>
<feature type="transmembrane region" description="Helical" evidence="16">
    <location>
        <begin position="327"/>
        <end position="350"/>
    </location>
</feature>
<evidence type="ECO:0000256" key="4">
    <source>
        <dbReference type="ARBA" id="ARBA00012207"/>
    </source>
</evidence>
<keyword evidence="16" id="KW-0812">Transmembrane</keyword>
<comment type="caution">
    <text evidence="18">The sequence shown here is derived from an EMBL/GenBank/DDBJ whole genome shotgun (WGS) entry which is preliminary data.</text>
</comment>